<comment type="caution">
    <text evidence="3">The sequence shown here is derived from an EMBL/GenBank/DDBJ whole genome shotgun (WGS) entry which is preliminary data.</text>
</comment>
<protein>
    <submittedName>
        <fullName evidence="3">Uncharacterized protein</fullName>
    </submittedName>
</protein>
<gene>
    <name evidence="3" type="ORF">DMO24_20280</name>
    <name evidence="2" type="ORF">FHX36_000021</name>
</gene>
<sequence>MSRPTPAVDGAAAQARAQLAEDDRAGFDRLVHAVLSAPGATKQPALGAVLRSQLPGTAGVRWLHAEGISPMSRASALTAEHWLSLHTAWLAHEQAPRSSGRSNGHGPRADSRHGHAPGAQAAPRWF</sequence>
<organism evidence="3 4">
    <name type="scientific">Modestobacter versicolor</name>
    <dbReference type="NCBI Taxonomy" id="429133"/>
    <lineage>
        <taxon>Bacteria</taxon>
        <taxon>Bacillati</taxon>
        <taxon>Actinomycetota</taxon>
        <taxon>Actinomycetes</taxon>
        <taxon>Geodermatophilales</taxon>
        <taxon>Geodermatophilaceae</taxon>
        <taxon>Modestobacter</taxon>
    </lineage>
</organism>
<dbReference type="AlphaFoldDB" id="A0A323V864"/>
<proteinExistence type="predicted"/>
<keyword evidence="4" id="KW-1185">Reference proteome</keyword>
<dbReference type="EMBL" id="JACIBU010000001">
    <property type="protein sequence ID" value="MBB3674286.1"/>
    <property type="molecule type" value="Genomic_DNA"/>
</dbReference>
<evidence type="ECO:0000313" key="2">
    <source>
        <dbReference type="EMBL" id="MBB3674286.1"/>
    </source>
</evidence>
<feature type="region of interest" description="Disordered" evidence="1">
    <location>
        <begin position="93"/>
        <end position="126"/>
    </location>
</feature>
<name>A0A323V864_9ACTN</name>
<evidence type="ECO:0000313" key="3">
    <source>
        <dbReference type="EMBL" id="PZA19526.1"/>
    </source>
</evidence>
<dbReference type="Proteomes" id="UP000580718">
    <property type="component" value="Unassembled WGS sequence"/>
</dbReference>
<evidence type="ECO:0000313" key="5">
    <source>
        <dbReference type="Proteomes" id="UP000580718"/>
    </source>
</evidence>
<evidence type="ECO:0000256" key="1">
    <source>
        <dbReference type="SAM" id="MobiDB-lite"/>
    </source>
</evidence>
<evidence type="ECO:0000313" key="4">
    <source>
        <dbReference type="Proteomes" id="UP000247602"/>
    </source>
</evidence>
<dbReference type="Proteomes" id="UP000247602">
    <property type="component" value="Unassembled WGS sequence"/>
</dbReference>
<dbReference type="EMBL" id="QKNV01000318">
    <property type="protein sequence ID" value="PZA19526.1"/>
    <property type="molecule type" value="Genomic_DNA"/>
</dbReference>
<dbReference type="OrthoDB" id="5192807at2"/>
<reference evidence="2 5" key="2">
    <citation type="submission" date="2020-08" db="EMBL/GenBank/DDBJ databases">
        <title>Sequencing the genomes of 1000 actinobacteria strains.</title>
        <authorList>
            <person name="Klenk H.-P."/>
        </authorList>
    </citation>
    <scope>NUCLEOTIDE SEQUENCE [LARGE SCALE GENOMIC DNA]</scope>
    <source>
        <strain evidence="2 5">DSM 16678</strain>
    </source>
</reference>
<accession>A0A323V864</accession>
<dbReference type="RefSeq" id="WP_110554036.1">
    <property type="nucleotide sequence ID" value="NZ_JACIBU010000001.1"/>
</dbReference>
<reference evidence="3 4" key="1">
    <citation type="submission" date="2018-06" db="EMBL/GenBank/DDBJ databases">
        <title>Draft genome sequence of Modestobacter versicolor CP153-2.</title>
        <authorList>
            <person name="Gundlapally S.R."/>
        </authorList>
    </citation>
    <scope>NUCLEOTIDE SEQUENCE [LARGE SCALE GENOMIC DNA]</scope>
    <source>
        <strain evidence="3 4">CP153-2</strain>
    </source>
</reference>